<dbReference type="Proteomes" id="UP001159405">
    <property type="component" value="Unassembled WGS sequence"/>
</dbReference>
<accession>A0ABN8Q323</accession>
<sequence length="277" mass="31765">MSQSTSQRILKCTVCGGDHSIFHCENKCGVCHGDNRHSNLVRTRDEVVKNLERRLVNAKKLIAELRAEMQELQRRGQPAPQEDQPTQQPQQTDSRVSAHSLASIHDWYDQVLQCMRENKCSMACAFRLASCPRSTLRDFVAIAELKKVDSRELDLVLRDQVGSVRALEVVCRKRLRRYIPVMNNMRREGQLENIQVCHNVSPTSYRQVTDILPTHYQLSVDCWSTVGRQVAYISDKICWPSVGRLLVDTPPTVGRLSVDRRPTVDRQSTDRFFGEVF</sequence>
<keyword evidence="3" id="KW-1185">Reference proteome</keyword>
<comment type="caution">
    <text evidence="2">The sequence shown here is derived from an EMBL/GenBank/DDBJ whole genome shotgun (WGS) entry which is preliminary data.</text>
</comment>
<feature type="compositionally biased region" description="Low complexity" evidence="1">
    <location>
        <begin position="77"/>
        <end position="91"/>
    </location>
</feature>
<protein>
    <submittedName>
        <fullName evidence="2">Uncharacterized protein</fullName>
    </submittedName>
</protein>
<name>A0ABN8Q323_9CNID</name>
<evidence type="ECO:0000256" key="1">
    <source>
        <dbReference type="SAM" id="MobiDB-lite"/>
    </source>
</evidence>
<gene>
    <name evidence="2" type="ORF">PLOB_00049827</name>
</gene>
<reference evidence="2 3" key="1">
    <citation type="submission" date="2022-05" db="EMBL/GenBank/DDBJ databases">
        <authorList>
            <consortium name="Genoscope - CEA"/>
            <person name="William W."/>
        </authorList>
    </citation>
    <scope>NUCLEOTIDE SEQUENCE [LARGE SCALE GENOMIC DNA]</scope>
</reference>
<evidence type="ECO:0000313" key="2">
    <source>
        <dbReference type="EMBL" id="CAH3153979.1"/>
    </source>
</evidence>
<organism evidence="2 3">
    <name type="scientific">Porites lobata</name>
    <dbReference type="NCBI Taxonomy" id="104759"/>
    <lineage>
        <taxon>Eukaryota</taxon>
        <taxon>Metazoa</taxon>
        <taxon>Cnidaria</taxon>
        <taxon>Anthozoa</taxon>
        <taxon>Hexacorallia</taxon>
        <taxon>Scleractinia</taxon>
        <taxon>Fungiina</taxon>
        <taxon>Poritidae</taxon>
        <taxon>Porites</taxon>
    </lineage>
</organism>
<feature type="region of interest" description="Disordered" evidence="1">
    <location>
        <begin position="71"/>
        <end position="96"/>
    </location>
</feature>
<proteinExistence type="predicted"/>
<dbReference type="EMBL" id="CALNXK010000097">
    <property type="protein sequence ID" value="CAH3153979.1"/>
    <property type="molecule type" value="Genomic_DNA"/>
</dbReference>
<feature type="non-terminal residue" evidence="2">
    <location>
        <position position="277"/>
    </location>
</feature>
<evidence type="ECO:0000313" key="3">
    <source>
        <dbReference type="Proteomes" id="UP001159405"/>
    </source>
</evidence>